<dbReference type="InterPro" id="IPR010982">
    <property type="entry name" value="Lambda_DNA-bd_dom_sf"/>
</dbReference>
<keyword evidence="4" id="KW-1185">Reference proteome</keyword>
<evidence type="ECO:0000313" key="4">
    <source>
        <dbReference type="Proteomes" id="UP000019423"/>
    </source>
</evidence>
<dbReference type="AlphaFoldDB" id="W8F209"/>
<dbReference type="InterPro" id="IPR001387">
    <property type="entry name" value="Cro/C1-type_HTH"/>
</dbReference>
<dbReference type="SMART" id="SM00530">
    <property type="entry name" value="HTH_XRE"/>
    <property type="match status" value="1"/>
</dbReference>
<evidence type="ECO:0000259" key="2">
    <source>
        <dbReference type="PROSITE" id="PS50943"/>
    </source>
</evidence>
<dbReference type="OrthoDB" id="1034290at2"/>
<dbReference type="Gene3D" id="1.10.260.40">
    <property type="entry name" value="lambda repressor-like DNA-binding domains"/>
    <property type="match status" value="1"/>
</dbReference>
<dbReference type="KEGG" id="hsw:Hsw_2457"/>
<dbReference type="HOGENOM" id="CLU_1198195_0_0_10"/>
<sequence>MLDRIRELLTTRQLTSTQFADAIGVSRPVISHILSGRNKPSLEVVQKVLAAFPDVSVSWLLNGSGSMLEVQAVERVNRPPDAPRRRAAPDATPIPSLVAATAPVIAPAAAPEPAVLLVAASAPAPDPVLVPAALPEPATLPGQPALKQDPEPIGPPPASSVSNGVDIAQGLADPGKRIRRIVIFYQDGTFADYQPETTR</sequence>
<dbReference type="EMBL" id="CP007145">
    <property type="protein sequence ID" value="AHJ98052.1"/>
    <property type="molecule type" value="Genomic_DNA"/>
</dbReference>
<proteinExistence type="predicted"/>
<dbReference type="PATRIC" id="fig|1227739.3.peg.2652"/>
<gene>
    <name evidence="3" type="ORF">Hsw_2457</name>
</gene>
<dbReference type="STRING" id="1227739.Hsw_2457"/>
<organism evidence="3 4">
    <name type="scientific">Hymenobacter swuensis DY53</name>
    <dbReference type="NCBI Taxonomy" id="1227739"/>
    <lineage>
        <taxon>Bacteria</taxon>
        <taxon>Pseudomonadati</taxon>
        <taxon>Bacteroidota</taxon>
        <taxon>Cytophagia</taxon>
        <taxon>Cytophagales</taxon>
        <taxon>Hymenobacteraceae</taxon>
        <taxon>Hymenobacter</taxon>
    </lineage>
</organism>
<feature type="region of interest" description="Disordered" evidence="1">
    <location>
        <begin position="133"/>
        <end position="170"/>
    </location>
</feature>
<feature type="domain" description="HTH cro/C1-type" evidence="2">
    <location>
        <begin position="5"/>
        <end position="60"/>
    </location>
</feature>
<dbReference type="PROSITE" id="PS50943">
    <property type="entry name" value="HTH_CROC1"/>
    <property type="match status" value="1"/>
</dbReference>
<dbReference type="SUPFAM" id="SSF47413">
    <property type="entry name" value="lambda repressor-like DNA-binding domains"/>
    <property type="match status" value="1"/>
</dbReference>
<accession>W8F209</accession>
<name>W8F209_9BACT</name>
<dbReference type="Pfam" id="PF01381">
    <property type="entry name" value="HTH_3"/>
    <property type="match status" value="1"/>
</dbReference>
<reference evidence="3 4" key="1">
    <citation type="submission" date="2014-01" db="EMBL/GenBank/DDBJ databases">
        <title>Complete genome sequence of ionizing-radiation resistance bacterium Hymenobacter swuensis DY53.</title>
        <authorList>
            <person name="Jung J.-H."/>
            <person name="Jeong S.-W."/>
            <person name="Joe M.-H."/>
            <person name="Cho y.-j."/>
            <person name="Kim M.-K."/>
            <person name="Lim S.-Y."/>
        </authorList>
    </citation>
    <scope>NUCLEOTIDE SEQUENCE [LARGE SCALE GENOMIC DNA]</scope>
    <source>
        <strain evidence="3 4">DY53</strain>
    </source>
</reference>
<dbReference type="RefSeq" id="WP_052346420.1">
    <property type="nucleotide sequence ID" value="NZ_CP007145.1"/>
</dbReference>
<evidence type="ECO:0000313" key="3">
    <source>
        <dbReference type="EMBL" id="AHJ98052.1"/>
    </source>
</evidence>
<dbReference type="GO" id="GO:0003677">
    <property type="term" value="F:DNA binding"/>
    <property type="evidence" value="ECO:0007669"/>
    <property type="project" value="InterPro"/>
</dbReference>
<dbReference type="Proteomes" id="UP000019423">
    <property type="component" value="Chromosome"/>
</dbReference>
<dbReference type="CDD" id="cd00093">
    <property type="entry name" value="HTH_XRE"/>
    <property type="match status" value="1"/>
</dbReference>
<protein>
    <recommendedName>
        <fullName evidence="2">HTH cro/C1-type domain-containing protein</fullName>
    </recommendedName>
</protein>
<dbReference type="eggNOG" id="COG1476">
    <property type="taxonomic scope" value="Bacteria"/>
</dbReference>
<evidence type="ECO:0000256" key="1">
    <source>
        <dbReference type="SAM" id="MobiDB-lite"/>
    </source>
</evidence>